<dbReference type="EMBL" id="AM910621">
    <property type="protein sequence ID" value="CAP45399.1"/>
    <property type="molecule type" value="Genomic_DNA"/>
</dbReference>
<organism evidence="1">
    <name type="scientific">Citrobacter rodentium</name>
    <dbReference type="NCBI Taxonomy" id="67825"/>
    <lineage>
        <taxon>Bacteria</taxon>
        <taxon>Pseudomonadati</taxon>
        <taxon>Pseudomonadota</taxon>
        <taxon>Gammaproteobacteria</taxon>
        <taxon>Enterobacterales</taxon>
        <taxon>Enterobacteriaceae</taxon>
        <taxon>Citrobacter</taxon>
    </lineage>
</organism>
<protein>
    <submittedName>
        <fullName evidence="1">EspM3 protein</fullName>
    </submittedName>
</protein>
<accession>B1GVN9</accession>
<dbReference type="Gene3D" id="1.10.4120.20">
    <property type="match status" value="1"/>
</dbReference>
<reference evidence="1" key="1">
    <citation type="journal article" date="2008" name="Cell. Microbiol.">
        <title>Subversion of actin dynamics by EspM effectors of attaching and effacing bacterial pathogens.</title>
        <authorList>
            <person name="Arbeloa A."/>
            <person name="Bulgin R.R."/>
            <person name="Mackenzie G."/>
            <person name="Shaw R.K."/>
            <person name="Pallen M.J."/>
            <person name="Crepin V.F."/>
            <person name="Berger C.N."/>
            <person name="Frankel G."/>
        </authorList>
    </citation>
    <scope>NUCLEOTIDE SEQUENCE</scope>
    <source>
        <strain evidence="1">ICC168</strain>
    </source>
</reference>
<proteinExistence type="predicted"/>
<name>B1GVN9_CITRO</name>
<dbReference type="Pfam" id="PF03278">
    <property type="entry name" value="IpaB_EvcA"/>
    <property type="match status" value="1"/>
</dbReference>
<evidence type="ECO:0000313" key="1">
    <source>
        <dbReference type="EMBL" id="CAP45399.1"/>
    </source>
</evidence>
<sequence>MPVNVQGLSFNSFGISCHQKKSFWGECDEVVKCSMGQRRISFSVQKVSDNILSLVTRQSTKDIDGWIKDEQKVYPSRVVNQEIDKFCLENRRNITNNDRKRVFAIISKHYGLELDSGAAQSSINHMIIGNGSFGKKMDNLCEGMTRNVKNHTSDYMANLLADKFYEKHIEPDVDITRLRGMIPRYMRYAISL</sequence>
<gene>
    <name evidence="1" type="primary">espM3</name>
</gene>
<dbReference type="RefSeq" id="WP_012907283.1">
    <property type="nucleotide sequence ID" value="NZ_CAJTBI010000053.1"/>
</dbReference>
<dbReference type="InterPro" id="IPR004959">
    <property type="entry name" value="Bac_effector_IpgB-like"/>
</dbReference>
<dbReference type="AlphaFoldDB" id="B1GVN9"/>
<dbReference type="OMA" id="NITNNDR"/>